<organism evidence="1 2">
    <name type="scientific">Trifolium medium</name>
    <dbReference type="NCBI Taxonomy" id="97028"/>
    <lineage>
        <taxon>Eukaryota</taxon>
        <taxon>Viridiplantae</taxon>
        <taxon>Streptophyta</taxon>
        <taxon>Embryophyta</taxon>
        <taxon>Tracheophyta</taxon>
        <taxon>Spermatophyta</taxon>
        <taxon>Magnoliopsida</taxon>
        <taxon>eudicotyledons</taxon>
        <taxon>Gunneridae</taxon>
        <taxon>Pentapetalae</taxon>
        <taxon>rosids</taxon>
        <taxon>fabids</taxon>
        <taxon>Fabales</taxon>
        <taxon>Fabaceae</taxon>
        <taxon>Papilionoideae</taxon>
        <taxon>50 kb inversion clade</taxon>
        <taxon>NPAAA clade</taxon>
        <taxon>Hologalegina</taxon>
        <taxon>IRL clade</taxon>
        <taxon>Trifolieae</taxon>
        <taxon>Trifolium</taxon>
    </lineage>
</organism>
<protein>
    <submittedName>
        <fullName evidence="1">Uncharacterized protein</fullName>
    </submittedName>
</protein>
<feature type="non-terminal residue" evidence="1">
    <location>
        <position position="1"/>
    </location>
</feature>
<dbReference type="AlphaFoldDB" id="A0A392VPT4"/>
<dbReference type="EMBL" id="LXQA011229930">
    <property type="protein sequence ID" value="MCI89887.1"/>
    <property type="molecule type" value="Genomic_DNA"/>
</dbReference>
<comment type="caution">
    <text evidence="1">The sequence shown here is derived from an EMBL/GenBank/DDBJ whole genome shotgun (WGS) entry which is preliminary data.</text>
</comment>
<keyword evidence="2" id="KW-1185">Reference proteome</keyword>
<evidence type="ECO:0000313" key="1">
    <source>
        <dbReference type="EMBL" id="MCI89887.1"/>
    </source>
</evidence>
<reference evidence="1 2" key="1">
    <citation type="journal article" date="2018" name="Front. Plant Sci.">
        <title>Red Clover (Trifolium pratense) and Zigzag Clover (T. medium) - A Picture of Genomic Similarities and Differences.</title>
        <authorList>
            <person name="Dluhosova J."/>
            <person name="Istvanek J."/>
            <person name="Nedelnik J."/>
            <person name="Repkova J."/>
        </authorList>
    </citation>
    <scope>NUCLEOTIDE SEQUENCE [LARGE SCALE GENOMIC DNA]</scope>
    <source>
        <strain evidence="2">cv. 10/8</strain>
        <tissue evidence="1">Leaf</tissue>
    </source>
</reference>
<dbReference type="Proteomes" id="UP000265520">
    <property type="component" value="Unassembled WGS sequence"/>
</dbReference>
<evidence type="ECO:0000313" key="2">
    <source>
        <dbReference type="Proteomes" id="UP000265520"/>
    </source>
</evidence>
<accession>A0A392VPT4</accession>
<proteinExistence type="predicted"/>
<sequence>VEGVAVVGGGVSGGSVLVRFMGIGVVVF</sequence>
<name>A0A392VPT4_9FABA</name>